<gene>
    <name evidence="6" type="ORF">RHTO_02244</name>
</gene>
<dbReference type="Pfam" id="PF13639">
    <property type="entry name" value="zf-RING_2"/>
    <property type="match status" value="1"/>
</dbReference>
<keyword evidence="7" id="KW-1185">Reference proteome</keyword>
<evidence type="ECO:0000256" key="4">
    <source>
        <dbReference type="SAM" id="MobiDB-lite"/>
    </source>
</evidence>
<evidence type="ECO:0000256" key="1">
    <source>
        <dbReference type="ARBA" id="ARBA00022723"/>
    </source>
</evidence>
<feature type="domain" description="RING-type" evidence="5">
    <location>
        <begin position="1064"/>
        <end position="1103"/>
    </location>
</feature>
<dbReference type="SUPFAM" id="SSF57850">
    <property type="entry name" value="RING/U-box"/>
    <property type="match status" value="1"/>
</dbReference>
<feature type="compositionally biased region" description="Polar residues" evidence="4">
    <location>
        <begin position="271"/>
        <end position="283"/>
    </location>
</feature>
<evidence type="ECO:0000256" key="3">
    <source>
        <dbReference type="ARBA" id="ARBA00022833"/>
    </source>
</evidence>
<feature type="compositionally biased region" description="Basic and acidic residues" evidence="4">
    <location>
        <begin position="721"/>
        <end position="739"/>
    </location>
</feature>
<dbReference type="RefSeq" id="XP_016272086.1">
    <property type="nucleotide sequence ID" value="XM_016415921.1"/>
</dbReference>
<dbReference type="PANTHER" id="PTHR14155:SF627">
    <property type="entry name" value="OS06G0192800 PROTEIN"/>
    <property type="match status" value="1"/>
</dbReference>
<feature type="region of interest" description="Disordered" evidence="4">
    <location>
        <begin position="478"/>
        <end position="546"/>
    </location>
</feature>
<feature type="compositionally biased region" description="Pro residues" evidence="4">
    <location>
        <begin position="402"/>
        <end position="433"/>
    </location>
</feature>
<dbReference type="InterPro" id="IPR053238">
    <property type="entry name" value="RING-H2_zinc_finger"/>
</dbReference>
<keyword evidence="2" id="KW-0863">Zinc-finger</keyword>
<dbReference type="Proteomes" id="UP000016926">
    <property type="component" value="Unassembled WGS sequence"/>
</dbReference>
<sequence>MATPPLLPHSGPAWTRKQQQTAWSDNPPASTPTPPTASSSPRKTPRTRPARSPYGVGGPAFANSAPLIAASLSGAGSGSVSTLSLPAQTTTQDAPYLTHIHRHHGQLTLVAPDNLGARRQPGTVDPPERRVDAGGGWGISPPPIVEDESAEPNVMKKKKRKKKSALEQRREKEEREKRERDILSAVQNAGRTPSPNRASAFDSEAVRSAQMGRTTSGRSLEVPGQQEMGRRRRSRSRVREGESRSVESSTPARHPRGPRPPPAPAVARAQSADNVQQATTSVPRPSRPPAEQRNPPRRPRPSPAAAAPPISPPASSATAPQPTPPPIPVLPPLTFSSIDDSSLDDHLSLGLLDPSMLLMSPPPAYTGRGEGGELPPLPSLGSAALGGREARRRGERYSMAPPGSPPPSALALSLPPPPPTSLPPPSLPPPPITSPSSSSSEASLSDAENDNDTDSFILHSSDPLVLAWEADRSAGIYSLDERIERDLERRRRAARGSPIEGGAREDVGASSAAATSASSSAGVPAGADADAGADVEAEADAEDDPTALALLRRRIALAERENNSRGVVRALSVHATRSMRRAGRAARERRGRGASLGGAAGLGEVREEDGAGAVEETRTAEEARPPAPAQKTPSLPPAPAAATRSSPSPASVETEPEPDSESDAETSAPAASARPSRTLTLQGHRMLAEAAERRMAAERAARARAAQTANPASAIPAEAVRVTEGKSEAEAPPRSEVYERLFPVRPGLFGASSARPAQQTSTLTVTAATSESSTAAPVPPPKSRPPPPPPPRSRPSSARNSLERSIDPSFAAPSPAPSTEPARTPSFRRPPPPPPPGASAILAARRASLPPTQPTLPAPPASTAEPVRRRPLPVPPAPLAEDRLDAFTALRMAHGELPSSPRLPPSNDGRATPRAATSPPPNEPPPVNEVEHPGPPLPRRPPRPAPASVSVSTAQEQPGTLAEVPEFSMYTDLDLLLARLEAQENGSPAAGTTEGAATEAAQGGENYDDFLLLSDVLGQAVPAGASPAELESLTVARVECERRRVTKSGKVKSKLSVVGVRCVDCAICLARFKVDQFAVVLPDFHENCIRSWFRLSRVCPVCRAEVFPPRPPPAVDLLQ</sequence>
<evidence type="ECO:0000259" key="5">
    <source>
        <dbReference type="Pfam" id="PF13639"/>
    </source>
</evidence>
<dbReference type="InterPro" id="IPR013083">
    <property type="entry name" value="Znf_RING/FYVE/PHD"/>
</dbReference>
<keyword evidence="1" id="KW-0479">Metal-binding</keyword>
<keyword evidence="3" id="KW-0862">Zinc</keyword>
<feature type="compositionally biased region" description="Low complexity" evidence="4">
    <location>
        <begin position="838"/>
        <end position="850"/>
    </location>
</feature>
<feature type="compositionally biased region" description="Low complexity" evidence="4">
    <location>
        <begin position="665"/>
        <end position="678"/>
    </location>
</feature>
<feature type="compositionally biased region" description="Basic and acidic residues" evidence="4">
    <location>
        <begin position="479"/>
        <end position="489"/>
    </location>
</feature>
<feature type="compositionally biased region" description="Low complexity" evidence="4">
    <location>
        <begin position="808"/>
        <end position="825"/>
    </location>
</feature>
<feature type="compositionally biased region" description="Pro residues" evidence="4">
    <location>
        <begin position="918"/>
        <end position="945"/>
    </location>
</feature>
<feature type="compositionally biased region" description="Polar residues" evidence="4">
    <location>
        <begin position="949"/>
        <end position="958"/>
    </location>
</feature>
<feature type="region of interest" description="Disordered" evidence="4">
    <location>
        <begin position="698"/>
        <end position="965"/>
    </location>
</feature>
<dbReference type="GeneID" id="27366257"/>
<feature type="compositionally biased region" description="Acidic residues" evidence="4">
    <location>
        <begin position="654"/>
        <end position="664"/>
    </location>
</feature>
<evidence type="ECO:0000256" key="2">
    <source>
        <dbReference type="ARBA" id="ARBA00022771"/>
    </source>
</evidence>
<feature type="compositionally biased region" description="Low complexity" evidence="4">
    <location>
        <begin position="434"/>
        <end position="445"/>
    </location>
</feature>
<proteinExistence type="predicted"/>
<feature type="compositionally biased region" description="Basic residues" evidence="4">
    <location>
        <begin position="577"/>
        <end position="592"/>
    </location>
</feature>
<feature type="compositionally biased region" description="Low complexity" evidence="4">
    <location>
        <begin position="508"/>
        <end position="530"/>
    </location>
</feature>
<feature type="compositionally biased region" description="Low complexity" evidence="4">
    <location>
        <begin position="303"/>
        <end position="320"/>
    </location>
</feature>
<feature type="compositionally biased region" description="Pro residues" evidence="4">
    <location>
        <begin position="828"/>
        <end position="837"/>
    </location>
</feature>
<feature type="compositionally biased region" description="Acidic residues" evidence="4">
    <location>
        <begin position="531"/>
        <end position="545"/>
    </location>
</feature>
<feature type="compositionally biased region" description="Pro residues" evidence="4">
    <location>
        <begin position="851"/>
        <end position="860"/>
    </location>
</feature>
<dbReference type="PANTHER" id="PTHR14155">
    <property type="entry name" value="RING FINGER DOMAIN-CONTAINING"/>
    <property type="match status" value="1"/>
</dbReference>
<reference evidence="6 7" key="1">
    <citation type="journal article" date="2012" name="Nat. Commun.">
        <title>A multi-omic map of the lipid-producing yeast Rhodosporidium toruloides.</title>
        <authorList>
            <person name="Zhu Z."/>
            <person name="Zhang S."/>
            <person name="Liu H."/>
            <person name="Shen H."/>
            <person name="Lin X."/>
            <person name="Yang F."/>
            <person name="Zhou Y.J."/>
            <person name="Jin G."/>
            <person name="Ye M."/>
            <person name="Zou H."/>
            <person name="Zou H."/>
            <person name="Zhao Z.K."/>
        </authorList>
    </citation>
    <scope>NUCLEOTIDE SEQUENCE [LARGE SCALE GENOMIC DNA]</scope>
    <source>
        <strain evidence="6 7">NP11</strain>
    </source>
</reference>
<feature type="compositionally biased region" description="Polar residues" evidence="4">
    <location>
        <begin position="185"/>
        <end position="197"/>
    </location>
</feature>
<feature type="region of interest" description="Disordered" evidence="4">
    <location>
        <begin position="1"/>
        <end position="62"/>
    </location>
</feature>
<dbReference type="eggNOG" id="KOG0800">
    <property type="taxonomic scope" value="Eukaryota"/>
</dbReference>
<evidence type="ECO:0000313" key="6">
    <source>
        <dbReference type="EMBL" id="EMS20967.1"/>
    </source>
</evidence>
<feature type="region of interest" description="Disordered" evidence="4">
    <location>
        <begin position="109"/>
        <end position="457"/>
    </location>
</feature>
<feature type="compositionally biased region" description="Low complexity" evidence="4">
    <location>
        <begin position="348"/>
        <end position="359"/>
    </location>
</feature>
<feature type="compositionally biased region" description="Pro residues" evidence="4">
    <location>
        <begin position="777"/>
        <end position="793"/>
    </location>
</feature>
<dbReference type="AlphaFoldDB" id="M7WKE2"/>
<organism evidence="6 7">
    <name type="scientific">Rhodotorula toruloides (strain NP11)</name>
    <name type="common">Yeast</name>
    <name type="synonym">Rhodosporidium toruloides</name>
    <dbReference type="NCBI Taxonomy" id="1130832"/>
    <lineage>
        <taxon>Eukaryota</taxon>
        <taxon>Fungi</taxon>
        <taxon>Dikarya</taxon>
        <taxon>Basidiomycota</taxon>
        <taxon>Pucciniomycotina</taxon>
        <taxon>Microbotryomycetes</taxon>
        <taxon>Sporidiobolales</taxon>
        <taxon>Sporidiobolaceae</taxon>
        <taxon>Rhodotorula</taxon>
    </lineage>
</organism>
<feature type="compositionally biased region" description="Pro residues" evidence="4">
    <location>
        <begin position="321"/>
        <end position="331"/>
    </location>
</feature>
<accession>M7WKE2</accession>
<feature type="compositionally biased region" description="Low complexity" evidence="4">
    <location>
        <begin position="640"/>
        <end position="651"/>
    </location>
</feature>
<dbReference type="InterPro" id="IPR001841">
    <property type="entry name" value="Znf_RING"/>
</dbReference>
<dbReference type="OrthoDB" id="8062037at2759"/>
<feature type="compositionally biased region" description="Basic and acidic residues" evidence="4">
    <location>
        <begin position="164"/>
        <end position="182"/>
    </location>
</feature>
<dbReference type="HOGENOM" id="CLU_280626_0_0_1"/>
<protein>
    <submittedName>
        <fullName evidence="6">RING finger protein 44</fullName>
    </submittedName>
</protein>
<dbReference type="Gene3D" id="3.30.40.10">
    <property type="entry name" value="Zinc/RING finger domain, C3HC4 (zinc finger)"/>
    <property type="match status" value="1"/>
</dbReference>
<feature type="compositionally biased region" description="Low complexity" evidence="4">
    <location>
        <begin position="760"/>
        <end position="776"/>
    </location>
</feature>
<name>M7WKE2_RHOT1</name>
<dbReference type="EMBL" id="KB722658">
    <property type="protein sequence ID" value="EMS20967.1"/>
    <property type="molecule type" value="Genomic_DNA"/>
</dbReference>
<feature type="region of interest" description="Disordered" evidence="4">
    <location>
        <begin position="576"/>
        <end position="683"/>
    </location>
</feature>
<dbReference type="GO" id="GO:0008270">
    <property type="term" value="F:zinc ion binding"/>
    <property type="evidence" value="ECO:0007669"/>
    <property type="project" value="UniProtKB-KW"/>
</dbReference>
<evidence type="ECO:0000313" key="7">
    <source>
        <dbReference type="Proteomes" id="UP000016926"/>
    </source>
</evidence>
<feature type="compositionally biased region" description="Basic and acidic residues" evidence="4">
    <location>
        <begin position="604"/>
        <end position="624"/>
    </location>
</feature>